<evidence type="ECO:0000256" key="4">
    <source>
        <dbReference type="ARBA" id="ARBA00022801"/>
    </source>
</evidence>
<dbReference type="SUPFAM" id="SSF51338">
    <property type="entry name" value="Composite domain of metallo-dependent hydrolases"/>
    <property type="match status" value="1"/>
</dbReference>
<dbReference type="STRING" id="553973.CLOHYLEM_05899"/>
<feature type="domain" description="Amidohydrolase-related" evidence="6">
    <location>
        <begin position="51"/>
        <end position="408"/>
    </location>
</feature>
<evidence type="ECO:0000256" key="3">
    <source>
        <dbReference type="ARBA" id="ARBA00022723"/>
    </source>
</evidence>
<dbReference type="InterPro" id="IPR017593">
    <property type="entry name" value="Allantoinase"/>
</dbReference>
<dbReference type="eggNOG" id="COG0044">
    <property type="taxonomic scope" value="Bacteria"/>
</dbReference>
<dbReference type="EMBL" id="ABYI02000022">
    <property type="protein sequence ID" value="EEG73894.1"/>
    <property type="molecule type" value="Genomic_DNA"/>
</dbReference>
<dbReference type="HOGENOM" id="CLU_015572_4_2_9"/>
<keyword evidence="4 7" id="KW-0378">Hydrolase</keyword>
<gene>
    <name evidence="7" type="primary">allB</name>
    <name evidence="7" type="ORF">CLOHYLEM_05899</name>
</gene>
<comment type="caution">
    <text evidence="7">The sequence shown here is derived from an EMBL/GenBank/DDBJ whole genome shotgun (WGS) entry which is preliminary data.</text>
</comment>
<keyword evidence="3" id="KW-0479">Metal-binding</keyword>
<sequence>MYDLAIEKGYVITAAGKRRLDIGISNGIIAGLSMPGMLGAAKESVQVPGRYIFPGGIDVHVHMDDLGADEPEDWRHGSMAAAAGGITTVADMPIDNVPATVDRRSLQMKLMRIKGNSFTDYMVWGGLTADNLDAVMPMLSEGAAGLKAFLCDSGAEDFPRVSDPVLLEAMRLAAKENFPIVIHAENEEINNYYSKKLKGRLRWEDWSRMHPEESELEAVARCALFARITGAGVHIAHISSAKSIALIQEARRQGARITCETCPHYLMFSEEDYPDKGAMLKCAPPVRGMRNRDALWEELKCGHIDIISSDHSPSADKSVTDAVDRAWAGISGVQFTLPVLFSEGCCKRKMPPERIAEVLSLRPAELLGIDKSKGSIELGKDADLAVLNPEKQTIYDENQIKTKVKNSVYKDMCLQGTVERTFLRGAEAGGSKPRGRYICR</sequence>
<evidence type="ECO:0000256" key="5">
    <source>
        <dbReference type="ARBA" id="ARBA00022833"/>
    </source>
</evidence>
<comment type="subunit">
    <text evidence="2">Homotetramer.</text>
</comment>
<dbReference type="SUPFAM" id="SSF51556">
    <property type="entry name" value="Metallo-dependent hydrolases"/>
    <property type="match status" value="1"/>
</dbReference>
<evidence type="ECO:0000259" key="6">
    <source>
        <dbReference type="Pfam" id="PF01979"/>
    </source>
</evidence>
<reference evidence="7" key="1">
    <citation type="submission" date="2009-02" db="EMBL/GenBank/DDBJ databases">
        <authorList>
            <person name="Fulton L."/>
            <person name="Clifton S."/>
            <person name="Fulton B."/>
            <person name="Xu J."/>
            <person name="Minx P."/>
            <person name="Pepin K.H."/>
            <person name="Johnson M."/>
            <person name="Bhonagiri V."/>
            <person name="Nash W.E."/>
            <person name="Mardis E.R."/>
            <person name="Wilson R.K."/>
        </authorList>
    </citation>
    <scope>NUCLEOTIDE SEQUENCE [LARGE SCALE GENOMIC DNA]</scope>
    <source>
        <strain evidence="7">DSM 15053</strain>
    </source>
</reference>
<dbReference type="Pfam" id="PF01979">
    <property type="entry name" value="Amidohydro_1"/>
    <property type="match status" value="1"/>
</dbReference>
<keyword evidence="5" id="KW-0862">Zinc</keyword>
<dbReference type="PANTHER" id="PTHR43668">
    <property type="entry name" value="ALLANTOINASE"/>
    <property type="match status" value="1"/>
</dbReference>
<dbReference type="NCBIfam" id="TIGR03178">
    <property type="entry name" value="allantoinase"/>
    <property type="match status" value="1"/>
</dbReference>
<dbReference type="GO" id="GO:0005737">
    <property type="term" value="C:cytoplasm"/>
    <property type="evidence" value="ECO:0007669"/>
    <property type="project" value="TreeGrafter"/>
</dbReference>
<dbReference type="AlphaFoldDB" id="C0C180"/>
<evidence type="ECO:0000256" key="1">
    <source>
        <dbReference type="ARBA" id="ARBA00001947"/>
    </source>
</evidence>
<dbReference type="PANTHER" id="PTHR43668:SF4">
    <property type="entry name" value="ALLANTOINASE"/>
    <property type="match status" value="1"/>
</dbReference>
<evidence type="ECO:0000256" key="2">
    <source>
        <dbReference type="ARBA" id="ARBA00011881"/>
    </source>
</evidence>
<keyword evidence="8" id="KW-1185">Reference proteome</keyword>
<dbReference type="Gene3D" id="3.20.20.140">
    <property type="entry name" value="Metal-dependent hydrolases"/>
    <property type="match status" value="1"/>
</dbReference>
<organism evidence="7 8">
    <name type="scientific">[Clostridium] hylemonae DSM 15053</name>
    <dbReference type="NCBI Taxonomy" id="553973"/>
    <lineage>
        <taxon>Bacteria</taxon>
        <taxon>Bacillati</taxon>
        <taxon>Bacillota</taxon>
        <taxon>Clostridia</taxon>
        <taxon>Lachnospirales</taxon>
        <taxon>Lachnospiraceae</taxon>
    </lineage>
</organism>
<dbReference type="GO" id="GO:0004038">
    <property type="term" value="F:allantoinase activity"/>
    <property type="evidence" value="ECO:0007669"/>
    <property type="project" value="UniProtKB-EC"/>
</dbReference>
<dbReference type="GO" id="GO:0000256">
    <property type="term" value="P:allantoin catabolic process"/>
    <property type="evidence" value="ECO:0007669"/>
    <property type="project" value="InterPro"/>
</dbReference>
<dbReference type="InterPro" id="IPR032466">
    <property type="entry name" value="Metal_Hydrolase"/>
</dbReference>
<dbReference type="OrthoDB" id="9765462at2"/>
<comment type="cofactor">
    <cofactor evidence="1">
        <name>Zn(2+)</name>
        <dbReference type="ChEBI" id="CHEBI:29105"/>
    </cofactor>
</comment>
<dbReference type="EC" id="3.5.2.5" evidence="7"/>
<protein>
    <submittedName>
        <fullName evidence="7">Allantoinase</fullName>
        <ecNumber evidence="7">3.5.2.5</ecNumber>
    </submittedName>
</protein>
<dbReference type="Gene3D" id="2.30.40.10">
    <property type="entry name" value="Urease, subunit C, domain 1"/>
    <property type="match status" value="1"/>
</dbReference>
<dbReference type="InterPro" id="IPR050138">
    <property type="entry name" value="DHOase/Allantoinase_Hydrolase"/>
</dbReference>
<name>C0C180_9FIRM</name>
<dbReference type="RefSeq" id="WP_006443247.1">
    <property type="nucleotide sequence ID" value="NZ_CP036524.1"/>
</dbReference>
<dbReference type="GO" id="GO:0008270">
    <property type="term" value="F:zinc ion binding"/>
    <property type="evidence" value="ECO:0007669"/>
    <property type="project" value="InterPro"/>
</dbReference>
<accession>C0C180</accession>
<dbReference type="GO" id="GO:0006145">
    <property type="term" value="P:purine nucleobase catabolic process"/>
    <property type="evidence" value="ECO:0007669"/>
    <property type="project" value="TreeGrafter"/>
</dbReference>
<dbReference type="Proteomes" id="UP000004893">
    <property type="component" value="Unassembled WGS sequence"/>
</dbReference>
<reference evidence="7" key="2">
    <citation type="submission" date="2013-06" db="EMBL/GenBank/DDBJ databases">
        <title>Draft genome sequence of Clostridium hylemonae (DSM 15053).</title>
        <authorList>
            <person name="Sudarsanam P."/>
            <person name="Ley R."/>
            <person name="Guruge J."/>
            <person name="Turnbaugh P.J."/>
            <person name="Mahowald M."/>
            <person name="Liep D."/>
            <person name="Gordon J."/>
        </authorList>
    </citation>
    <scope>NUCLEOTIDE SEQUENCE</scope>
    <source>
        <strain evidence="7">DSM 15053</strain>
    </source>
</reference>
<proteinExistence type="predicted"/>
<dbReference type="GO" id="GO:0050897">
    <property type="term" value="F:cobalt ion binding"/>
    <property type="evidence" value="ECO:0007669"/>
    <property type="project" value="InterPro"/>
</dbReference>
<evidence type="ECO:0000313" key="7">
    <source>
        <dbReference type="EMBL" id="EEG73894.1"/>
    </source>
</evidence>
<dbReference type="InterPro" id="IPR011059">
    <property type="entry name" value="Metal-dep_hydrolase_composite"/>
</dbReference>
<dbReference type="InterPro" id="IPR006680">
    <property type="entry name" value="Amidohydro-rel"/>
</dbReference>
<evidence type="ECO:0000313" key="8">
    <source>
        <dbReference type="Proteomes" id="UP000004893"/>
    </source>
</evidence>